<proteinExistence type="predicted"/>
<accession>A0A6J5S5C7</accession>
<name>A0A6J5S5C7_9CAUD</name>
<sequence length="200" mass="21247">MSEDPSLDAFDMLVLTPTSVASTRRVKGGVEIPVSDKNGSYTPVLVAVPKGAFLTPTSIQRGLTISLGDYEFGRIDVGISGWTAPALSEQTYEWASACIEETLLREEASVTKVQRDNVAYPDPPKGLNHVVVSIGYGVTKKGSMSVGARTSIKADVTVTSACTGLSYEDCVATLTERASKMLRAEVKLARGDQKKAPAGF</sequence>
<dbReference type="EMBL" id="LR797331">
    <property type="protein sequence ID" value="CAB4203582.1"/>
    <property type="molecule type" value="Genomic_DNA"/>
</dbReference>
<protein>
    <submittedName>
        <fullName evidence="1">Uncharacterized protein</fullName>
    </submittedName>
</protein>
<evidence type="ECO:0000313" key="1">
    <source>
        <dbReference type="EMBL" id="CAB4203582.1"/>
    </source>
</evidence>
<organism evidence="1">
    <name type="scientific">uncultured Caudovirales phage</name>
    <dbReference type="NCBI Taxonomy" id="2100421"/>
    <lineage>
        <taxon>Viruses</taxon>
        <taxon>Duplodnaviria</taxon>
        <taxon>Heunggongvirae</taxon>
        <taxon>Uroviricota</taxon>
        <taxon>Caudoviricetes</taxon>
        <taxon>Peduoviridae</taxon>
        <taxon>Maltschvirus</taxon>
        <taxon>Maltschvirus maltsch</taxon>
    </lineage>
</organism>
<reference evidence="1" key="1">
    <citation type="submission" date="2020-05" db="EMBL/GenBank/DDBJ databases">
        <authorList>
            <person name="Chiriac C."/>
            <person name="Salcher M."/>
            <person name="Ghai R."/>
            <person name="Kavagutti S V."/>
        </authorList>
    </citation>
    <scope>NUCLEOTIDE SEQUENCE</scope>
</reference>
<gene>
    <name evidence="1" type="ORF">UFOVP1382_193</name>
</gene>